<dbReference type="Proteomes" id="UP000316217">
    <property type="component" value="Unassembled WGS sequence"/>
</dbReference>
<evidence type="ECO:0000313" key="11">
    <source>
        <dbReference type="Proteomes" id="UP000277582"/>
    </source>
</evidence>
<protein>
    <recommendedName>
        <fullName evidence="1 7">16S rRNA aminocarboxypropyltransferase</fullName>
        <ecNumber evidence="7">2.5.1.157</ecNumber>
    </recommendedName>
</protein>
<dbReference type="PANTHER" id="PTHR20426">
    <property type="entry name" value="RIBOSOME BIOGENESIS PROTEIN TSR3 HOMOLOG"/>
    <property type="match status" value="1"/>
</dbReference>
<feature type="binding site" evidence="7">
    <location>
        <position position="97"/>
    </location>
    <ligand>
        <name>S-adenosyl-L-methionine</name>
        <dbReference type="ChEBI" id="CHEBI:59789"/>
    </ligand>
</feature>
<dbReference type="GO" id="GO:1904047">
    <property type="term" value="F:S-adenosyl-L-methionine binding"/>
    <property type="evidence" value="ECO:0007669"/>
    <property type="project" value="UniProtKB-UniRule"/>
</dbReference>
<comment type="similarity">
    <text evidence="7">Belongs to the TDD superfamily. TSR3 family.</text>
</comment>
<evidence type="ECO:0000313" key="9">
    <source>
        <dbReference type="EMBL" id="RSN71410.1"/>
    </source>
</evidence>
<sequence>MRIYILPLFKDDPRKSTGVRLIRRGIAERGAPRGCVVLNPFSKIVISAEDIQLAERRGILAVDTSWKAIEEVRWPRGFWRRLPFLVAANPINYGIPYKLSTLEAISAALFILGHDEEAFSVLNEAKWGMEFYHLNRERLEAYRLKNRNDIEEAESMMIRELLR</sequence>
<dbReference type="InterPro" id="IPR022968">
    <property type="entry name" value="Tsr3-like"/>
</dbReference>
<evidence type="ECO:0000256" key="5">
    <source>
        <dbReference type="ARBA" id="ARBA00022679"/>
    </source>
</evidence>
<dbReference type="RefSeq" id="WP_125673003.1">
    <property type="nucleotide sequence ID" value="NZ_RCOS01000176.1"/>
</dbReference>
<evidence type="ECO:0000256" key="4">
    <source>
        <dbReference type="ARBA" id="ARBA00022552"/>
    </source>
</evidence>
<feature type="domain" description="16S/18S rRNA aminocarboxypropyltransferase Tsr3 C-terminal" evidence="8">
    <location>
        <begin position="36"/>
        <end position="156"/>
    </location>
</feature>
<accession>A0A3R9QAM0</accession>
<organism evidence="9 11">
    <name type="scientific">Candidatus Methanodesulfokora washburnensis</name>
    <dbReference type="NCBI Taxonomy" id="2478471"/>
    <lineage>
        <taxon>Archaea</taxon>
        <taxon>Thermoproteota</taxon>
        <taxon>Candidatus Korarchaeia</taxon>
        <taxon>Candidatus Korarchaeia incertae sedis</taxon>
        <taxon>Candidatus Methanodesulfokora</taxon>
    </lineage>
</organism>
<dbReference type="InterPro" id="IPR007177">
    <property type="entry name" value="Tsr3_C"/>
</dbReference>
<proteinExistence type="inferred from homology"/>
<keyword evidence="4 7" id="KW-0698">rRNA processing</keyword>
<dbReference type="NCBIfam" id="NF002621">
    <property type="entry name" value="PRK02287.1"/>
    <property type="match status" value="1"/>
</dbReference>
<dbReference type="OrthoDB" id="7441at2157"/>
<evidence type="ECO:0000256" key="2">
    <source>
        <dbReference type="ARBA" id="ARBA00022490"/>
    </source>
</evidence>
<dbReference type="AlphaFoldDB" id="A0A3R9QAM0"/>
<dbReference type="EC" id="2.5.1.157" evidence="7"/>
<keyword evidence="3 7" id="KW-0690">Ribosome biogenesis</keyword>
<evidence type="ECO:0000256" key="7">
    <source>
        <dbReference type="HAMAP-Rule" id="MF_01116"/>
    </source>
</evidence>
<feature type="binding site" evidence="7">
    <location>
        <position position="17"/>
    </location>
    <ligand>
        <name>S-adenosyl-L-methionine</name>
        <dbReference type="ChEBI" id="CHEBI:59789"/>
    </ligand>
</feature>
<reference evidence="9 11" key="1">
    <citation type="submission" date="2018-10" db="EMBL/GenBank/DDBJ databases">
        <title>Co-occurring genomic capacity for anaerobic methane metabolism and dissimilatory sulfite reduction discovered in the Korarchaeota.</title>
        <authorList>
            <person name="Mckay L.J."/>
            <person name="Dlakic M."/>
            <person name="Fields M.W."/>
            <person name="Delmont T.O."/>
            <person name="Eren A.M."/>
            <person name="Jay Z.J."/>
            <person name="Klingelsmith K.B."/>
            <person name="Rusch D.B."/>
            <person name="Inskeep W.P."/>
        </authorList>
    </citation>
    <scope>NUCLEOTIDE SEQUENCE [LARGE SCALE GENOMIC DNA]</scope>
    <source>
        <strain evidence="9 11">MDKW</strain>
    </source>
</reference>
<evidence type="ECO:0000256" key="1">
    <source>
        <dbReference type="ARBA" id="ARBA00014114"/>
    </source>
</evidence>
<dbReference type="GO" id="GO:0005737">
    <property type="term" value="C:cytoplasm"/>
    <property type="evidence" value="ECO:0007669"/>
    <property type="project" value="UniProtKB-SubCell"/>
</dbReference>
<keyword evidence="2 7" id="KW-0963">Cytoplasm</keyword>
<evidence type="ECO:0000256" key="6">
    <source>
        <dbReference type="ARBA" id="ARBA00022691"/>
    </source>
</evidence>
<keyword evidence="11" id="KW-1185">Reference proteome</keyword>
<dbReference type="Pfam" id="PF04034">
    <property type="entry name" value="Ribo_biogen_C"/>
    <property type="match status" value="1"/>
</dbReference>
<keyword evidence="6 7" id="KW-0949">S-adenosyl-L-methionine</keyword>
<comment type="function">
    <text evidence="7">Aminocarboxypropyltransferase that catalyzes the aminocarboxypropyl transfer on pseudouridine corresponding to position 914 in M.jannaschii 16S rRNA. It constitutes the last step in biosynthesis of the hypermodified N1-methyl-N3-(3-amino-3-carboxypropyl) pseudouridine (m1acp3-Psi).</text>
</comment>
<comment type="subcellular location">
    <subcellularLocation>
        <location evidence="7">Cytoplasm</location>
    </subcellularLocation>
</comment>
<gene>
    <name evidence="9" type="ORF">D6D85_16235</name>
    <name evidence="10" type="ORF">EF810_00750</name>
</gene>
<feature type="binding site" evidence="7">
    <location>
        <position position="101"/>
    </location>
    <ligand>
        <name>S-adenosyl-L-methionine</name>
        <dbReference type="ChEBI" id="CHEBI:59789"/>
    </ligand>
</feature>
<reference evidence="10 12" key="2">
    <citation type="journal article" date="2019" name="Nat. Microbiol.">
        <title>Wide diversity of methane and short-chain alkane metabolisms in uncultured archaea.</title>
        <authorList>
            <person name="Borrel G."/>
            <person name="Adam P.S."/>
            <person name="McKay L.J."/>
            <person name="Chen L.X."/>
            <person name="Sierra-Garcia I.N."/>
            <person name="Sieber C.M."/>
            <person name="Letourneur Q."/>
            <person name="Ghozlane A."/>
            <person name="Andersen G.L."/>
            <person name="Li W.J."/>
            <person name="Hallam S.J."/>
            <person name="Muyzer G."/>
            <person name="de Oliveira V.M."/>
            <person name="Inskeep W.P."/>
            <person name="Banfield J.F."/>
            <person name="Gribaldo S."/>
        </authorList>
    </citation>
    <scope>NUCLEOTIDE SEQUENCE [LARGE SCALE GENOMIC DNA]</scope>
    <source>
        <strain evidence="10">NM4</strain>
    </source>
</reference>
<keyword evidence="5 7" id="KW-0808">Transferase</keyword>
<dbReference type="GO" id="GO:0000455">
    <property type="term" value="P:enzyme-directed rRNA pseudouridine synthesis"/>
    <property type="evidence" value="ECO:0007669"/>
    <property type="project" value="UniProtKB-UniRule"/>
</dbReference>
<feature type="binding site" evidence="7">
    <location>
        <position position="82"/>
    </location>
    <ligand>
        <name>S-adenosyl-L-methionine</name>
        <dbReference type="ChEBI" id="CHEBI:59789"/>
    </ligand>
</feature>
<name>A0A3R9QAM0_9CREN</name>
<dbReference type="Proteomes" id="UP000277582">
    <property type="component" value="Unassembled WGS sequence"/>
</dbReference>
<dbReference type="EMBL" id="RXII01000012">
    <property type="protein sequence ID" value="RZN63530.1"/>
    <property type="molecule type" value="Genomic_DNA"/>
</dbReference>
<evidence type="ECO:0000259" key="8">
    <source>
        <dbReference type="Pfam" id="PF04034"/>
    </source>
</evidence>
<evidence type="ECO:0000313" key="10">
    <source>
        <dbReference type="EMBL" id="RZN63530.1"/>
    </source>
</evidence>
<comment type="catalytic activity">
    <reaction evidence="7">
        <text>an N(1)-methylpseudouridine in rRNA + S-adenosyl-L-methionine = N(1)-methyl-N(3)-[(3S)-3-amino-3-carboxypropyl]pseudouridine in rRNA + S-methyl-5'-thioadenosine + H(+)</text>
        <dbReference type="Rhea" id="RHEA:63296"/>
        <dbReference type="Rhea" id="RHEA-COMP:11634"/>
        <dbReference type="Rhea" id="RHEA-COMP:16310"/>
        <dbReference type="ChEBI" id="CHEBI:15378"/>
        <dbReference type="ChEBI" id="CHEBI:17509"/>
        <dbReference type="ChEBI" id="CHEBI:59789"/>
        <dbReference type="ChEBI" id="CHEBI:74890"/>
        <dbReference type="ChEBI" id="CHEBI:146234"/>
        <dbReference type="EC" id="2.5.1.157"/>
    </reaction>
</comment>
<feature type="binding site" evidence="7">
    <location>
        <position position="62"/>
    </location>
    <ligand>
        <name>S-adenosyl-L-methionine</name>
        <dbReference type="ChEBI" id="CHEBI:59789"/>
    </ligand>
</feature>
<comment type="caution">
    <text evidence="9">The sequence shown here is derived from an EMBL/GenBank/DDBJ whole genome shotgun (WGS) entry which is preliminary data.</text>
</comment>
<evidence type="ECO:0000256" key="3">
    <source>
        <dbReference type="ARBA" id="ARBA00022517"/>
    </source>
</evidence>
<dbReference type="EMBL" id="RCOS01000176">
    <property type="protein sequence ID" value="RSN71410.1"/>
    <property type="molecule type" value="Genomic_DNA"/>
</dbReference>
<dbReference type="HAMAP" id="MF_01116">
    <property type="entry name" value="TSR3"/>
    <property type="match status" value="1"/>
</dbReference>
<dbReference type="GO" id="GO:0106388">
    <property type="term" value="F:rRNA small subunit aminocarboxypropyltransferase activity"/>
    <property type="evidence" value="ECO:0007669"/>
    <property type="project" value="UniProtKB-EC"/>
</dbReference>
<evidence type="ECO:0000313" key="12">
    <source>
        <dbReference type="Proteomes" id="UP000316217"/>
    </source>
</evidence>
<dbReference type="PANTHER" id="PTHR20426:SF0">
    <property type="entry name" value="18S RRNA AMINOCARBOXYPROPYLTRANSFERASE"/>
    <property type="match status" value="1"/>
</dbReference>